<feature type="transmembrane region" description="Helical" evidence="1">
    <location>
        <begin position="60"/>
        <end position="84"/>
    </location>
</feature>
<proteinExistence type="predicted"/>
<name>Q0HYU9_SHESR</name>
<keyword evidence="1" id="KW-0472">Membrane</keyword>
<sequence>MMSTQTTAATEPQFDLSNPQHLAMRKLMADVYSNHANALLCGVEKSAIAYRGMGQGLERVALYVIADPVLVSLSASLNFAMFYMEELYRARAEA</sequence>
<reference evidence="2" key="1">
    <citation type="submission" date="2006-08" db="EMBL/GenBank/DDBJ databases">
        <title>Complete sequence of Chromosome1 of Shewanella sp. MR-7.</title>
        <authorList>
            <consortium name="US DOE Joint Genome Institute"/>
            <person name="Copeland A."/>
            <person name="Lucas S."/>
            <person name="Lapidus A."/>
            <person name="Barry K."/>
            <person name="Detter J.C."/>
            <person name="Glavina del Rio T."/>
            <person name="Hammon N."/>
            <person name="Israni S."/>
            <person name="Dalin E."/>
            <person name="Tice H."/>
            <person name="Pitluck S."/>
            <person name="Kiss H."/>
            <person name="Brettin T."/>
            <person name="Bruce D."/>
            <person name="Han C."/>
            <person name="Tapia R."/>
            <person name="Gilna P."/>
            <person name="Schmutz J."/>
            <person name="Larimer F."/>
            <person name="Land M."/>
            <person name="Hauser L."/>
            <person name="Kyrpides N."/>
            <person name="Mikhailova N."/>
            <person name="Nealson K."/>
            <person name="Konstantinidis K."/>
            <person name="Klappenbach J."/>
            <person name="Tiedje J."/>
            <person name="Richardson P."/>
        </authorList>
    </citation>
    <scope>NUCLEOTIDE SEQUENCE</scope>
    <source>
        <strain evidence="2">MR-7</strain>
    </source>
</reference>
<dbReference type="HOGENOM" id="CLU_167612_0_0_6"/>
<keyword evidence="1" id="KW-0812">Transmembrane</keyword>
<organism evidence="2">
    <name type="scientific">Shewanella sp. (strain MR-7)</name>
    <dbReference type="NCBI Taxonomy" id="60481"/>
    <lineage>
        <taxon>Bacteria</taxon>
        <taxon>Pseudomonadati</taxon>
        <taxon>Pseudomonadota</taxon>
        <taxon>Gammaproteobacteria</taxon>
        <taxon>Alteromonadales</taxon>
        <taxon>Shewanellaceae</taxon>
        <taxon>Shewanella</taxon>
    </lineage>
</organism>
<gene>
    <name evidence="2" type="ordered locus">Shewmr7_0706</name>
</gene>
<protein>
    <submittedName>
        <fullName evidence="2">Uncharacterized protein</fullName>
    </submittedName>
</protein>
<keyword evidence="1" id="KW-1133">Transmembrane helix</keyword>
<evidence type="ECO:0000256" key="1">
    <source>
        <dbReference type="SAM" id="Phobius"/>
    </source>
</evidence>
<dbReference type="KEGG" id="shm:Shewmr7_0706"/>
<dbReference type="EMBL" id="CP000444">
    <property type="protein sequence ID" value="ABI41706.1"/>
    <property type="molecule type" value="Genomic_DNA"/>
</dbReference>
<dbReference type="AlphaFoldDB" id="Q0HYU9"/>
<evidence type="ECO:0000313" key="2">
    <source>
        <dbReference type="EMBL" id="ABI41706.1"/>
    </source>
</evidence>
<accession>Q0HYU9</accession>